<evidence type="ECO:0000256" key="4">
    <source>
        <dbReference type="SAM" id="MobiDB-lite"/>
    </source>
</evidence>
<dbReference type="GO" id="GO:0004659">
    <property type="term" value="F:prenyltransferase activity"/>
    <property type="evidence" value="ECO:0007669"/>
    <property type="project" value="InterPro"/>
</dbReference>
<evidence type="ECO:0000313" key="6">
    <source>
        <dbReference type="Proteomes" id="UP001310594"/>
    </source>
</evidence>
<organism evidence="5 6">
    <name type="scientific">Elasticomyces elasticus</name>
    <dbReference type="NCBI Taxonomy" id="574655"/>
    <lineage>
        <taxon>Eukaryota</taxon>
        <taxon>Fungi</taxon>
        <taxon>Dikarya</taxon>
        <taxon>Ascomycota</taxon>
        <taxon>Pezizomycotina</taxon>
        <taxon>Dothideomycetes</taxon>
        <taxon>Dothideomycetidae</taxon>
        <taxon>Mycosphaerellales</taxon>
        <taxon>Teratosphaeriaceae</taxon>
        <taxon>Elasticomyces</taxon>
    </lineage>
</organism>
<dbReference type="InterPro" id="IPR033749">
    <property type="entry name" value="Polyprenyl_synt_CS"/>
</dbReference>
<feature type="region of interest" description="Disordered" evidence="4">
    <location>
        <begin position="463"/>
        <end position="487"/>
    </location>
</feature>
<gene>
    <name evidence="5" type="primary">BTS1</name>
    <name evidence="5" type="ORF">LTR97_008878</name>
</gene>
<dbReference type="GO" id="GO:0008299">
    <property type="term" value="P:isoprenoid biosynthetic process"/>
    <property type="evidence" value="ECO:0007669"/>
    <property type="project" value="InterPro"/>
</dbReference>
<feature type="compositionally biased region" description="Polar residues" evidence="4">
    <location>
        <begin position="57"/>
        <end position="71"/>
    </location>
</feature>
<evidence type="ECO:0000256" key="3">
    <source>
        <dbReference type="ARBA" id="ARBA00022842"/>
    </source>
</evidence>
<dbReference type="PANTHER" id="PTHR12001">
    <property type="entry name" value="GERANYLGERANYL PYROPHOSPHATE SYNTHASE"/>
    <property type="match status" value="1"/>
</dbReference>
<dbReference type="SUPFAM" id="SSF48576">
    <property type="entry name" value="Terpenoid synthases"/>
    <property type="match status" value="1"/>
</dbReference>
<feature type="region of interest" description="Disordered" evidence="4">
    <location>
        <begin position="1"/>
        <end position="211"/>
    </location>
</feature>
<feature type="compositionally biased region" description="Low complexity" evidence="4">
    <location>
        <begin position="1"/>
        <end position="21"/>
    </location>
</feature>
<dbReference type="GO" id="GO:0046872">
    <property type="term" value="F:metal ion binding"/>
    <property type="evidence" value="ECO:0007669"/>
    <property type="project" value="UniProtKB-KW"/>
</dbReference>
<evidence type="ECO:0000313" key="5">
    <source>
        <dbReference type="EMBL" id="KAK5695372.1"/>
    </source>
</evidence>
<dbReference type="PANTHER" id="PTHR12001:SF44">
    <property type="entry name" value="GERANYLGERANYL PYROPHOSPHATE SYNTHASE"/>
    <property type="match status" value="1"/>
</dbReference>
<keyword evidence="2" id="KW-0479">Metal-binding</keyword>
<feature type="compositionally biased region" description="Polar residues" evidence="4">
    <location>
        <begin position="39"/>
        <end position="49"/>
    </location>
</feature>
<dbReference type="Gene3D" id="1.10.600.10">
    <property type="entry name" value="Farnesyl Diphosphate Synthase"/>
    <property type="match status" value="1"/>
</dbReference>
<accession>A0AAN8A003</accession>
<evidence type="ECO:0000256" key="1">
    <source>
        <dbReference type="ARBA" id="ARBA00022679"/>
    </source>
</evidence>
<keyword evidence="3" id="KW-0460">Magnesium</keyword>
<feature type="compositionally biased region" description="Low complexity" evidence="4">
    <location>
        <begin position="123"/>
        <end position="139"/>
    </location>
</feature>
<comment type="caution">
    <text evidence="5">The sequence shown here is derived from an EMBL/GenBank/DDBJ whole genome shotgun (WGS) entry which is preliminary data.</text>
</comment>
<dbReference type="PROSITE" id="PS00723">
    <property type="entry name" value="POLYPRENYL_SYNTHASE_1"/>
    <property type="match status" value="1"/>
</dbReference>
<dbReference type="InterPro" id="IPR000092">
    <property type="entry name" value="Polyprenyl_synt"/>
</dbReference>
<dbReference type="SFLD" id="SFLDS00005">
    <property type="entry name" value="Isoprenoid_Synthase_Type_I"/>
    <property type="match status" value="1"/>
</dbReference>
<dbReference type="EMBL" id="JAVRQU010000014">
    <property type="protein sequence ID" value="KAK5695372.1"/>
    <property type="molecule type" value="Genomic_DNA"/>
</dbReference>
<reference evidence="5" key="1">
    <citation type="submission" date="2023-08" db="EMBL/GenBank/DDBJ databases">
        <title>Black Yeasts Isolated from many extreme environments.</title>
        <authorList>
            <person name="Coleine C."/>
            <person name="Stajich J.E."/>
            <person name="Selbmann L."/>
        </authorList>
    </citation>
    <scope>NUCLEOTIDE SEQUENCE</scope>
    <source>
        <strain evidence="5">CCFEE 5810</strain>
    </source>
</reference>
<evidence type="ECO:0000256" key="2">
    <source>
        <dbReference type="ARBA" id="ARBA00022723"/>
    </source>
</evidence>
<dbReference type="GO" id="GO:0046165">
    <property type="term" value="P:alcohol biosynthetic process"/>
    <property type="evidence" value="ECO:0007669"/>
    <property type="project" value="UniProtKB-ARBA"/>
</dbReference>
<dbReference type="InterPro" id="IPR008949">
    <property type="entry name" value="Isoprenoid_synthase_dom_sf"/>
</dbReference>
<dbReference type="AlphaFoldDB" id="A0AAN8A003"/>
<protein>
    <submittedName>
        <fullName evidence="5">Geranylgeranyl pyrophosphate synthetase</fullName>
    </submittedName>
</protein>
<name>A0AAN8A003_9PEZI</name>
<dbReference type="Pfam" id="PF00348">
    <property type="entry name" value="polyprenyl_synt"/>
    <property type="match status" value="1"/>
</dbReference>
<dbReference type="GO" id="GO:0043386">
    <property type="term" value="P:mycotoxin biosynthetic process"/>
    <property type="evidence" value="ECO:0007669"/>
    <property type="project" value="UniProtKB-ARBA"/>
</dbReference>
<proteinExistence type="predicted"/>
<feature type="compositionally biased region" description="Polar residues" evidence="4">
    <location>
        <begin position="140"/>
        <end position="168"/>
    </location>
</feature>
<keyword evidence="1" id="KW-0808">Transferase</keyword>
<dbReference type="Proteomes" id="UP001310594">
    <property type="component" value="Unassembled WGS sequence"/>
</dbReference>
<dbReference type="CDD" id="cd00685">
    <property type="entry name" value="Trans_IPPS_HT"/>
    <property type="match status" value="1"/>
</dbReference>
<sequence length="628" mass="68507">MSAPTASTSTTFTTSSTPRFSLDTEETEDFDLGYDPLTFESSKFTSSRPPTAGGKQTPDSPTLGSAHTSPVITAKAERRTVLGANKVEESSDSEGVVQKRRSSRFVEEMASTDTMETLAFRPSSQHQQAEAGAASSSASHTVNPATIPIRTSSSKATASGEKQSSWRESSYMAGAASPPKKSSPRKHRSLMSVPEEAKNKRPAGTGVNTAAHPDERDWLAQGQRHSMSNGMVHERGRDRAGSDGNRIPNQYASTTFSQQPTLYAQPRSSNRDTVIAPPARADLIASPDVAWSPEKENILRGPYDYLEAHPGKDIRTQLITAFNAWLRVPEPSLAIITKVIGMLHTASLLIDDVEDSSILRRGVPVAHKIFGAAQTINSANYIYFCALQELSKLRGGGHGGESPVEIYTEELLNLHRGQGMDLFWRDTLTCPSEDDYLEMVGNKTGGLFRLAVRLMCAESPSHNTARRPRLESFDLSPGDGEDGENGAKTDYIPLVNTIGLLFQILDDYLNLASPTYTTNKGLCEDLTEGKFSFPVIHSIRSDPSNLTLINILKQRTSDEDVKRWAVGYMESTTGSFAYTRRVLRGLTKKATSLADEVDVKVGGDGRGDGVRTILEKMKVDRHRTSQSV</sequence>
<dbReference type="PROSITE" id="PS00444">
    <property type="entry name" value="POLYPRENYL_SYNTHASE_2"/>
    <property type="match status" value="1"/>
</dbReference>
<feature type="compositionally biased region" description="Acidic residues" evidence="4">
    <location>
        <begin position="23"/>
        <end position="32"/>
    </location>
</feature>